<dbReference type="PROSITE" id="PS50110">
    <property type="entry name" value="RESPONSE_REGULATORY"/>
    <property type="match status" value="1"/>
</dbReference>
<dbReference type="PANTHER" id="PTHR44520">
    <property type="entry name" value="RESPONSE REGULATOR RCP1-RELATED"/>
    <property type="match status" value="1"/>
</dbReference>
<feature type="domain" description="Response regulatory" evidence="2">
    <location>
        <begin position="5"/>
        <end position="125"/>
    </location>
</feature>
<dbReference type="SMART" id="SM00448">
    <property type="entry name" value="REC"/>
    <property type="match status" value="1"/>
</dbReference>
<keyword evidence="1" id="KW-0597">Phosphoprotein</keyword>
<dbReference type="InterPro" id="IPR011006">
    <property type="entry name" value="CheY-like_superfamily"/>
</dbReference>
<name>A0A1M5QCJ5_9FLAO</name>
<dbReference type="OrthoDB" id="7631574at2"/>
<dbReference type="EMBL" id="FQWC01000005">
    <property type="protein sequence ID" value="SHH11678.1"/>
    <property type="molecule type" value="Genomic_DNA"/>
</dbReference>
<evidence type="ECO:0000256" key="1">
    <source>
        <dbReference type="PROSITE-ProRule" id="PRU00169"/>
    </source>
</evidence>
<evidence type="ECO:0000259" key="2">
    <source>
        <dbReference type="PROSITE" id="PS50110"/>
    </source>
</evidence>
<dbReference type="InterPro" id="IPR052893">
    <property type="entry name" value="TCS_response_regulator"/>
</dbReference>
<dbReference type="GO" id="GO:0000160">
    <property type="term" value="P:phosphorelay signal transduction system"/>
    <property type="evidence" value="ECO:0007669"/>
    <property type="project" value="InterPro"/>
</dbReference>
<gene>
    <name evidence="3" type="ORF">SAMN05443663_105298</name>
</gene>
<reference evidence="4" key="1">
    <citation type="submission" date="2016-11" db="EMBL/GenBank/DDBJ databases">
        <authorList>
            <person name="Varghese N."/>
            <person name="Submissions S."/>
        </authorList>
    </citation>
    <scope>NUCLEOTIDE SEQUENCE [LARGE SCALE GENOMIC DNA]</scope>
    <source>
        <strain evidence="4">DSM 17963</strain>
    </source>
</reference>
<organism evidence="3 4">
    <name type="scientific">Flavobacterium defluvii</name>
    <dbReference type="NCBI Taxonomy" id="370979"/>
    <lineage>
        <taxon>Bacteria</taxon>
        <taxon>Pseudomonadati</taxon>
        <taxon>Bacteroidota</taxon>
        <taxon>Flavobacteriia</taxon>
        <taxon>Flavobacteriales</taxon>
        <taxon>Flavobacteriaceae</taxon>
        <taxon>Flavobacterium</taxon>
    </lineage>
</organism>
<dbReference type="Proteomes" id="UP000184071">
    <property type="component" value="Unassembled WGS sequence"/>
</dbReference>
<accession>A0A1M5QCJ5</accession>
<dbReference type="PANTHER" id="PTHR44520:SF2">
    <property type="entry name" value="RESPONSE REGULATOR RCP1"/>
    <property type="match status" value="1"/>
</dbReference>
<dbReference type="Pfam" id="PF00072">
    <property type="entry name" value="Response_reg"/>
    <property type="match status" value="1"/>
</dbReference>
<feature type="modified residue" description="4-aspartylphosphate" evidence="1">
    <location>
        <position position="58"/>
    </location>
</feature>
<dbReference type="SUPFAM" id="SSF52172">
    <property type="entry name" value="CheY-like"/>
    <property type="match status" value="1"/>
</dbReference>
<dbReference type="STRING" id="370979.SAMN05443663_105298"/>
<proteinExistence type="predicted"/>
<dbReference type="AlphaFoldDB" id="A0A1M5QCJ5"/>
<evidence type="ECO:0000313" key="3">
    <source>
        <dbReference type="EMBL" id="SHH11678.1"/>
    </source>
</evidence>
<keyword evidence="4" id="KW-1185">Reference proteome</keyword>
<dbReference type="InterPro" id="IPR001789">
    <property type="entry name" value="Sig_transdc_resp-reg_receiver"/>
</dbReference>
<dbReference type="Gene3D" id="3.40.50.2300">
    <property type="match status" value="1"/>
</dbReference>
<dbReference type="RefSeq" id="WP_073416699.1">
    <property type="nucleotide sequence ID" value="NZ_FQWC01000005.1"/>
</dbReference>
<sequence>MEKKVILLADDDIDDTEMFCEALEEINEDIICHCASNGKEVFEILNSINEKPELIFLDLNMPIMNGWDCLKLLKKDEKYEDIPVIMISTSSHRKDMEAASGLGSVCYFVKPNNFNDLKEVLRIITSNLGPDLKEAILNLLNSSKHIFTCSDE</sequence>
<evidence type="ECO:0000313" key="4">
    <source>
        <dbReference type="Proteomes" id="UP000184071"/>
    </source>
</evidence>
<protein>
    <submittedName>
        <fullName evidence="3">Response regulator receiver domain-containing protein</fullName>
    </submittedName>
</protein>